<keyword evidence="3 6" id="KW-0808">Transferase</keyword>
<dbReference type="AlphaFoldDB" id="F0UIM7"/>
<evidence type="ECO:0000256" key="1">
    <source>
        <dbReference type="ARBA" id="ARBA00006149"/>
    </source>
</evidence>
<dbReference type="GO" id="GO:0035657">
    <property type="term" value="C:eRF1 methyltransferase complex"/>
    <property type="evidence" value="ECO:0007669"/>
    <property type="project" value="TreeGrafter"/>
</dbReference>
<dbReference type="InterPro" id="IPR001810">
    <property type="entry name" value="F-box_dom"/>
</dbReference>
<keyword evidence="2 6" id="KW-0489">Methyltransferase</keyword>
<comment type="similarity">
    <text evidence="1">Belongs to the eukaryotic/archaeal PrmC-related family.</text>
</comment>
<organism evidence="7">
    <name type="scientific">Ajellomyces capsulatus (strain H88)</name>
    <name type="common">Darling's disease fungus</name>
    <name type="synonym">Histoplasma capsulatum</name>
    <dbReference type="NCBI Taxonomy" id="544711"/>
    <lineage>
        <taxon>Eukaryota</taxon>
        <taxon>Fungi</taxon>
        <taxon>Dikarya</taxon>
        <taxon>Ascomycota</taxon>
        <taxon>Pezizomycotina</taxon>
        <taxon>Eurotiomycetes</taxon>
        <taxon>Eurotiomycetidae</taxon>
        <taxon>Onygenales</taxon>
        <taxon>Ajellomycetaceae</taxon>
        <taxon>Histoplasma</taxon>
    </lineage>
</organism>
<evidence type="ECO:0000313" key="6">
    <source>
        <dbReference type="EMBL" id="EGC46426.1"/>
    </source>
</evidence>
<evidence type="ECO:0000313" key="7">
    <source>
        <dbReference type="Proteomes" id="UP000008142"/>
    </source>
</evidence>
<protein>
    <submittedName>
        <fullName evidence="6">Methyltransferase</fullName>
    </submittedName>
</protein>
<dbReference type="GO" id="GO:0003676">
    <property type="term" value="F:nucleic acid binding"/>
    <property type="evidence" value="ECO:0007669"/>
    <property type="project" value="InterPro"/>
</dbReference>
<dbReference type="InterPro" id="IPR002052">
    <property type="entry name" value="DNA_methylase_N6_adenine_CS"/>
</dbReference>
<dbReference type="PANTHER" id="PTHR45875">
    <property type="entry name" value="METHYLTRANSFERASE N6AMT1"/>
    <property type="match status" value="1"/>
</dbReference>
<name>F0UIM7_AJEC8</name>
<dbReference type="PANTHER" id="PTHR45875:SF1">
    <property type="entry name" value="METHYLTRANSFERASE N6AMT1"/>
    <property type="match status" value="1"/>
</dbReference>
<dbReference type="GO" id="GO:0032259">
    <property type="term" value="P:methylation"/>
    <property type="evidence" value="ECO:0007669"/>
    <property type="project" value="UniProtKB-KW"/>
</dbReference>
<dbReference type="EMBL" id="DS990639">
    <property type="protein sequence ID" value="EGC46426.1"/>
    <property type="molecule type" value="Genomic_DNA"/>
</dbReference>
<feature type="domain" description="F-box" evidence="5">
    <location>
        <begin position="518"/>
        <end position="551"/>
    </location>
</feature>
<dbReference type="SUPFAM" id="SSF81383">
    <property type="entry name" value="F-box domain"/>
    <property type="match status" value="1"/>
</dbReference>
<dbReference type="Pfam" id="PF00646">
    <property type="entry name" value="F-box"/>
    <property type="match status" value="1"/>
</dbReference>
<dbReference type="OrthoDB" id="5422579at2759"/>
<sequence>MLPTPSTSHVSFDTIYEPAEDSYLFLDTLSSATETAWLTQKFNASNTSLKPGSSTNSPQPLVVEVGAGSGVVLAFVAANADVIFGRRDILTLGTDVNSNAGSATCQTVCLAITDVQKRGLGNPVAEPSTVRPKFLSSLTADLCTPLRPGSVDVLIFNPPYVPTSELPDIPSSDMGNISLPQFERESHLLSLSYAGGELGMETTNRLLNSIPEVLDPVRGVAYVLLCAQNKPDEVKARIVSWGSGWTAETVGSSGVKAGWERLIHEAGHPVPYMQDSLQNGIDWEKGKERGIKTFTPLLFPEEYFNVQPKSNRDKTPIKNPRMFIVSREIGSRPFAVILTVRSAVFICGETEAMVPWRIVPSKFRSKLSAKNRCRTGTKSALCRRSKMHNVPYELHVGMGARWHNETAIDQANVWPLSRKVRGPITPDELKLGTVVLQDRGTNPCPARDFTQKVACVLQGFGVQLFYRSTNFHGHPCITSNDDFTLRRIRCRTFNIKLQGPTPHATPSDNALRAPHFICLKLNQLPAELLHQIFRDVEYQDRKSLRLVCKMFASACAKYMTRSCTLSTTHDSLRKLKHMATHPIFSAYIEVLALDCSFLVHIPDQCHFHSQLHFLNKSVEQSCRQFSMYRPLLEAQDEIILSAEDVHTFELAIPRFPRLTTLRIYMGCFENGGRRMKADVAGSFRNVPHYAIRQSSACSVRQFMSLMSVLSRQRVRFSVLEVGPLSFSVFEEDLEPVQEVFSSLKKLVFYLSAIKDTPWRPKAQASLFGSEGFCDIVGNGKAIKLLSIASQLTHLSISTDDAPLRKEANFKSFVANYTWPQLKRLSIGNLVVSENDLIDFLSRHGLEELSIRSITLQGSWITALPAMREAASPIY</sequence>
<evidence type="ECO:0000256" key="2">
    <source>
        <dbReference type="ARBA" id="ARBA00022603"/>
    </source>
</evidence>
<dbReference type="HOGENOM" id="CLU_328706_0_0_1"/>
<evidence type="ECO:0000256" key="3">
    <source>
        <dbReference type="ARBA" id="ARBA00022679"/>
    </source>
</evidence>
<keyword evidence="4" id="KW-0949">S-adenosyl-L-methionine</keyword>
<dbReference type="InterPro" id="IPR029063">
    <property type="entry name" value="SAM-dependent_MTases_sf"/>
</dbReference>
<dbReference type="Gene3D" id="3.40.50.150">
    <property type="entry name" value="Vaccinia Virus protein VP39"/>
    <property type="match status" value="1"/>
</dbReference>
<accession>F0UIM7</accession>
<dbReference type="STRING" id="544711.F0UIM7"/>
<proteinExistence type="inferred from homology"/>
<dbReference type="SMART" id="SM00256">
    <property type="entry name" value="FBOX"/>
    <property type="match status" value="1"/>
</dbReference>
<dbReference type="SUPFAM" id="SSF53335">
    <property type="entry name" value="S-adenosyl-L-methionine-dependent methyltransferases"/>
    <property type="match status" value="1"/>
</dbReference>
<dbReference type="InterPro" id="IPR036047">
    <property type="entry name" value="F-box-like_dom_sf"/>
</dbReference>
<gene>
    <name evidence="6" type="ORF">HCEG_05641</name>
</gene>
<dbReference type="GO" id="GO:0008757">
    <property type="term" value="F:S-adenosylmethionine-dependent methyltransferase activity"/>
    <property type="evidence" value="ECO:0007669"/>
    <property type="project" value="TreeGrafter"/>
</dbReference>
<dbReference type="PROSITE" id="PS00092">
    <property type="entry name" value="N6_MTASE"/>
    <property type="match status" value="1"/>
</dbReference>
<reference evidence="7" key="1">
    <citation type="submission" date="2008-07" db="EMBL/GenBank/DDBJ databases">
        <title>Annotation of Ajellomyces capsulatus strain H88.</title>
        <authorList>
            <person name="Champion M."/>
            <person name="Cuomo C."/>
            <person name="Ma L.-J."/>
            <person name="Henn M.R."/>
            <person name="Sil A."/>
            <person name="Goldman B."/>
            <person name="Young S.K."/>
            <person name="Kodira C.D."/>
            <person name="Zeng Q."/>
            <person name="Koehrsen M."/>
            <person name="Alvarado L."/>
            <person name="Berlin A."/>
            <person name="Borenstein D."/>
            <person name="Chen Z."/>
            <person name="Engels R."/>
            <person name="Freedman E."/>
            <person name="Gellesch M."/>
            <person name="Goldberg J."/>
            <person name="Griggs A."/>
            <person name="Gujja S."/>
            <person name="Heiman D."/>
            <person name="Hepburn T."/>
            <person name="Howarth C."/>
            <person name="Jen D."/>
            <person name="Larson L."/>
            <person name="Lewis B."/>
            <person name="Mehta T."/>
            <person name="Park D."/>
            <person name="Pearson M."/>
            <person name="Roberts A."/>
            <person name="Saif S."/>
            <person name="Shea T."/>
            <person name="Shenoy N."/>
            <person name="Sisk P."/>
            <person name="Stolte C."/>
            <person name="Sykes S."/>
            <person name="Walk T."/>
            <person name="White J."/>
            <person name="Yandava C."/>
            <person name="Klein B."/>
            <person name="McEwen J.G."/>
            <person name="Puccia R."/>
            <person name="Goldman G.H."/>
            <person name="Felipe M.S."/>
            <person name="Nino-Vega G."/>
            <person name="San-Blas G."/>
            <person name="Taylor J."/>
            <person name="Mendoza L."/>
            <person name="Galagan J."/>
            <person name="Nusbaum C."/>
            <person name="Birren B."/>
        </authorList>
    </citation>
    <scope>NUCLEOTIDE SEQUENCE [LARGE SCALE GENOMIC DNA]</scope>
    <source>
        <strain evidence="7">H88</strain>
    </source>
</reference>
<dbReference type="OMA" id="CKMFASA"/>
<dbReference type="InterPro" id="IPR052190">
    <property type="entry name" value="Euk-Arch_PrmC-MTase"/>
</dbReference>
<dbReference type="VEuPathDB" id="FungiDB:I7I53_05438"/>
<dbReference type="GO" id="GO:0008276">
    <property type="term" value="F:protein methyltransferase activity"/>
    <property type="evidence" value="ECO:0007669"/>
    <property type="project" value="TreeGrafter"/>
</dbReference>
<dbReference type="Proteomes" id="UP000008142">
    <property type="component" value="Unassembled WGS sequence"/>
</dbReference>
<evidence type="ECO:0000256" key="4">
    <source>
        <dbReference type="ARBA" id="ARBA00022691"/>
    </source>
</evidence>
<dbReference type="PROSITE" id="PS50181">
    <property type="entry name" value="FBOX"/>
    <property type="match status" value="1"/>
</dbReference>
<evidence type="ECO:0000259" key="5">
    <source>
        <dbReference type="PROSITE" id="PS50181"/>
    </source>
</evidence>